<dbReference type="Gene3D" id="3.30.499.10">
    <property type="entry name" value="Aconitase, domain 3"/>
    <property type="match status" value="2"/>
</dbReference>
<dbReference type="Pfam" id="PF00330">
    <property type="entry name" value="Aconitase"/>
    <property type="match status" value="1"/>
</dbReference>
<dbReference type="UniPathway" id="UPA00048">
    <property type="reaction ID" value="UER00071"/>
</dbReference>
<name>A0A3Q8S5B6_9BACL</name>
<dbReference type="CDD" id="cd01583">
    <property type="entry name" value="IPMI"/>
    <property type="match status" value="1"/>
</dbReference>
<evidence type="ECO:0000256" key="4">
    <source>
        <dbReference type="ARBA" id="ARBA00022430"/>
    </source>
</evidence>
<feature type="binding site" evidence="13">
    <location>
        <position position="419"/>
    </location>
    <ligand>
        <name>[4Fe-4S] cluster</name>
        <dbReference type="ChEBI" id="CHEBI:49883"/>
    </ligand>
</feature>
<accession>A0A3Q8S5B6</accession>
<keyword evidence="6 13" id="KW-0028">Amino-acid biosynthesis</keyword>
<comment type="similarity">
    <text evidence="13">Belongs to the aconitase/IPM isomerase family. LeuC type 1 subfamily.</text>
</comment>
<dbReference type="PROSITE" id="PS01244">
    <property type="entry name" value="ACONITASE_2"/>
    <property type="match status" value="1"/>
</dbReference>
<dbReference type="PROSITE" id="PS00450">
    <property type="entry name" value="ACONITASE_1"/>
    <property type="match status" value="1"/>
</dbReference>
<evidence type="ECO:0000256" key="1">
    <source>
        <dbReference type="ARBA" id="ARBA00000491"/>
    </source>
</evidence>
<dbReference type="GO" id="GO:0009098">
    <property type="term" value="P:L-leucine biosynthetic process"/>
    <property type="evidence" value="ECO:0007669"/>
    <property type="project" value="UniProtKB-UniRule"/>
</dbReference>
<dbReference type="PANTHER" id="PTHR43822:SF9">
    <property type="entry name" value="3-ISOPROPYLMALATE DEHYDRATASE"/>
    <property type="match status" value="1"/>
</dbReference>
<dbReference type="FunFam" id="3.30.499.10:FF:000007">
    <property type="entry name" value="3-isopropylmalate dehydratase large subunit"/>
    <property type="match status" value="1"/>
</dbReference>
<dbReference type="InterPro" id="IPR001030">
    <property type="entry name" value="Acoase/IPM_deHydtase_lsu_aba"/>
</dbReference>
<evidence type="ECO:0000313" key="15">
    <source>
        <dbReference type="EMBL" id="AZK47248.1"/>
    </source>
</evidence>
<keyword evidence="8 13" id="KW-0408">Iron</keyword>
<feature type="binding site" evidence="13">
    <location>
        <position position="422"/>
    </location>
    <ligand>
        <name>[4Fe-4S] cluster</name>
        <dbReference type="ChEBI" id="CHEBI:49883"/>
    </ligand>
</feature>
<comment type="cofactor">
    <cofactor evidence="13">
        <name>[4Fe-4S] cluster</name>
        <dbReference type="ChEBI" id="CHEBI:49883"/>
    </cofactor>
    <text evidence="13">Binds 1 [4Fe-4S] cluster per subunit.</text>
</comment>
<dbReference type="AlphaFoldDB" id="A0A3Q8S5B6"/>
<dbReference type="SUPFAM" id="SSF53732">
    <property type="entry name" value="Aconitase iron-sulfur domain"/>
    <property type="match status" value="1"/>
</dbReference>
<dbReference type="Proteomes" id="UP000273145">
    <property type="component" value="Chromosome"/>
</dbReference>
<keyword evidence="4 13" id="KW-0432">Leucine biosynthesis</keyword>
<feature type="binding site" evidence="13">
    <location>
        <position position="359"/>
    </location>
    <ligand>
        <name>[4Fe-4S] cluster</name>
        <dbReference type="ChEBI" id="CHEBI:49883"/>
    </ligand>
</feature>
<dbReference type="EMBL" id="CP034248">
    <property type="protein sequence ID" value="AZK47248.1"/>
    <property type="molecule type" value="Genomic_DNA"/>
</dbReference>
<dbReference type="GO" id="GO:0046872">
    <property type="term" value="F:metal ion binding"/>
    <property type="evidence" value="ECO:0007669"/>
    <property type="project" value="UniProtKB-KW"/>
</dbReference>
<comment type="catalytic activity">
    <reaction evidence="1 13">
        <text>(2R,3S)-3-isopropylmalate = (2S)-2-isopropylmalate</text>
        <dbReference type="Rhea" id="RHEA:32287"/>
        <dbReference type="ChEBI" id="CHEBI:1178"/>
        <dbReference type="ChEBI" id="CHEBI:35121"/>
        <dbReference type="EC" id="4.2.1.33"/>
    </reaction>
</comment>
<dbReference type="NCBIfam" id="NF004016">
    <property type="entry name" value="PRK05478.1"/>
    <property type="match status" value="1"/>
</dbReference>
<gene>
    <name evidence="13 15" type="primary">leuC</name>
    <name evidence="15" type="ORF">EIM92_14670</name>
</gene>
<organism evidence="15 16">
    <name type="scientific">Paenibacillus lentus</name>
    <dbReference type="NCBI Taxonomy" id="1338368"/>
    <lineage>
        <taxon>Bacteria</taxon>
        <taxon>Bacillati</taxon>
        <taxon>Bacillota</taxon>
        <taxon>Bacilli</taxon>
        <taxon>Bacillales</taxon>
        <taxon>Paenibacillaceae</taxon>
        <taxon>Paenibacillus</taxon>
    </lineage>
</organism>
<protein>
    <recommendedName>
        <fullName evidence="13">3-isopropylmalate dehydratase large subunit</fullName>
        <ecNumber evidence="13">4.2.1.33</ecNumber>
    </recommendedName>
    <alternativeName>
        <fullName evidence="13">Alpha-IPM isomerase</fullName>
        <shortName evidence="13">IPMI</shortName>
    </alternativeName>
    <alternativeName>
        <fullName evidence="13">Isopropylmalate isomerase</fullName>
    </alternativeName>
</protein>
<dbReference type="GO" id="GO:0003861">
    <property type="term" value="F:3-isopropylmalate dehydratase activity"/>
    <property type="evidence" value="ECO:0007669"/>
    <property type="project" value="UniProtKB-UniRule"/>
</dbReference>
<evidence type="ECO:0000256" key="10">
    <source>
        <dbReference type="ARBA" id="ARBA00023239"/>
    </source>
</evidence>
<dbReference type="HAMAP" id="MF_01026">
    <property type="entry name" value="LeuC_type1"/>
    <property type="match status" value="1"/>
</dbReference>
<dbReference type="InterPro" id="IPR036008">
    <property type="entry name" value="Aconitase_4Fe-4S_dom"/>
</dbReference>
<dbReference type="KEGG" id="plen:EIM92_14670"/>
<dbReference type="InterPro" id="IPR015931">
    <property type="entry name" value="Acnase/IPM_dHydase_lsu_aba_1/3"/>
</dbReference>
<dbReference type="PRINTS" id="PR00415">
    <property type="entry name" value="ACONITASE"/>
</dbReference>
<sequence length="485" mass="53285">MFESFSGVNTMSNTKKTMYEKIWDNHVIYAEEGKPSIIYIDLHLVHEVTSPQAFEGLRLSGRKVRRPELTFATMDHNVPTKDRFNIKDPISKQQIDTLTKNCRDFGVTLYDLDTIDQGVVHVMGPELGLTHPGKTIVCGDSHTSTHGAFGALAFGIGTSEVEHVMATQCLQQAKAKTLEVRFVGKRKPGVTAKDMILGVIAQYGTDFATGYVIEYTGEAIRELTMEERMTVCNMSIEAGARAGLIAPDETTFEYLRGREHVPQGEAFDRAVAEWKNLTTDEGAEYDHVVEFDVDSLIPQVTWGTSPGMGTNINATVPHPNDFATENERKAAEKAIEYMGLTPGTPMTDIEIDYVFIGSCTNGRIEDLRAAAEIARGYKVSDKVTAIVVPGSGRVKLQAEKEGLDKIFTEAGFEWRDAGCSMCLAMNPDVLEPGQRCASTSNRNFEGRQGRGGRTHLVSPAMAAAAAIKGRFVDVREWNVLSEVVS</sequence>
<evidence type="ECO:0000256" key="7">
    <source>
        <dbReference type="ARBA" id="ARBA00022723"/>
    </source>
</evidence>
<dbReference type="InterPro" id="IPR018136">
    <property type="entry name" value="Aconitase_4Fe-4S_BS"/>
</dbReference>
<keyword evidence="7 13" id="KW-0479">Metal-binding</keyword>
<evidence type="ECO:0000256" key="11">
    <source>
        <dbReference type="ARBA" id="ARBA00023304"/>
    </source>
</evidence>
<dbReference type="OrthoDB" id="9802769at2"/>
<evidence type="ECO:0000256" key="13">
    <source>
        <dbReference type="HAMAP-Rule" id="MF_01026"/>
    </source>
</evidence>
<evidence type="ECO:0000313" key="16">
    <source>
        <dbReference type="Proteomes" id="UP000273145"/>
    </source>
</evidence>
<evidence type="ECO:0000256" key="2">
    <source>
        <dbReference type="ARBA" id="ARBA00002695"/>
    </source>
</evidence>
<dbReference type="NCBIfam" id="TIGR00170">
    <property type="entry name" value="leuC"/>
    <property type="match status" value="1"/>
</dbReference>
<keyword evidence="11 13" id="KW-0100">Branched-chain amino acid biosynthesis</keyword>
<dbReference type="GO" id="GO:0003994">
    <property type="term" value="F:aconitate hydratase activity"/>
    <property type="evidence" value="ECO:0007669"/>
    <property type="project" value="UniProtKB-EC"/>
</dbReference>
<dbReference type="InterPro" id="IPR004430">
    <property type="entry name" value="3-IsopropMal_deHydase_lsu"/>
</dbReference>
<keyword evidence="10 13" id="KW-0456">Lyase</keyword>
<comment type="catalytic activity">
    <reaction evidence="12">
        <text>citrate = D-threo-isocitrate</text>
        <dbReference type="Rhea" id="RHEA:10336"/>
        <dbReference type="ChEBI" id="CHEBI:15562"/>
        <dbReference type="ChEBI" id="CHEBI:16947"/>
        <dbReference type="EC" id="4.2.1.3"/>
    </reaction>
</comment>
<evidence type="ECO:0000256" key="6">
    <source>
        <dbReference type="ARBA" id="ARBA00022605"/>
    </source>
</evidence>
<keyword evidence="16" id="KW-1185">Reference proteome</keyword>
<dbReference type="InterPro" id="IPR050067">
    <property type="entry name" value="IPM_dehydratase_rel_enz"/>
</dbReference>
<evidence type="ECO:0000256" key="12">
    <source>
        <dbReference type="ARBA" id="ARBA00023501"/>
    </source>
</evidence>
<comment type="function">
    <text evidence="2 13">Catalyzes the isomerization between 2-isopropylmalate and 3-isopropylmalate, via the formation of 2-isopropylmaleate.</text>
</comment>
<keyword evidence="5 13" id="KW-0004">4Fe-4S</keyword>
<keyword evidence="9 13" id="KW-0411">Iron-sulfur</keyword>
<reference evidence="15 16" key="1">
    <citation type="submission" date="2018-11" db="EMBL/GenBank/DDBJ databases">
        <title>Genome sequencing of Paenibacillus lentus DSM25539(T).</title>
        <authorList>
            <person name="Kook J.-K."/>
            <person name="Park S.-N."/>
            <person name="Lim Y.K."/>
        </authorList>
    </citation>
    <scope>NUCLEOTIDE SEQUENCE [LARGE SCALE GENOMIC DNA]</scope>
    <source>
        <strain evidence="15 16">DSM 25539</strain>
    </source>
</reference>
<feature type="domain" description="Aconitase/3-isopropylmalate dehydratase large subunit alpha/beta/alpha" evidence="14">
    <location>
        <begin position="20"/>
        <end position="469"/>
    </location>
</feature>
<evidence type="ECO:0000259" key="14">
    <source>
        <dbReference type="Pfam" id="PF00330"/>
    </source>
</evidence>
<comment type="subunit">
    <text evidence="13">Heterodimer of LeuC and LeuD.</text>
</comment>
<evidence type="ECO:0000256" key="9">
    <source>
        <dbReference type="ARBA" id="ARBA00023014"/>
    </source>
</evidence>
<evidence type="ECO:0000256" key="3">
    <source>
        <dbReference type="ARBA" id="ARBA00004729"/>
    </source>
</evidence>
<proteinExistence type="inferred from homology"/>
<comment type="pathway">
    <text evidence="3 13">Amino-acid biosynthesis; L-leucine biosynthesis; L-leucine from 3-methyl-2-oxobutanoate: step 2/4.</text>
</comment>
<dbReference type="InterPro" id="IPR033941">
    <property type="entry name" value="IPMI_cat"/>
</dbReference>
<dbReference type="PANTHER" id="PTHR43822">
    <property type="entry name" value="HOMOACONITASE, MITOCHONDRIAL-RELATED"/>
    <property type="match status" value="1"/>
</dbReference>
<dbReference type="NCBIfam" id="NF009116">
    <property type="entry name" value="PRK12466.1"/>
    <property type="match status" value="1"/>
</dbReference>
<evidence type="ECO:0000256" key="5">
    <source>
        <dbReference type="ARBA" id="ARBA00022485"/>
    </source>
</evidence>
<dbReference type="EC" id="4.2.1.33" evidence="13"/>
<evidence type="ECO:0000256" key="8">
    <source>
        <dbReference type="ARBA" id="ARBA00023004"/>
    </source>
</evidence>
<dbReference type="GO" id="GO:0051539">
    <property type="term" value="F:4 iron, 4 sulfur cluster binding"/>
    <property type="evidence" value="ECO:0007669"/>
    <property type="project" value="UniProtKB-KW"/>
</dbReference>